<feature type="compositionally biased region" description="Low complexity" evidence="3">
    <location>
        <begin position="377"/>
        <end position="407"/>
    </location>
</feature>
<dbReference type="GO" id="GO:0006508">
    <property type="term" value="P:proteolysis"/>
    <property type="evidence" value="ECO:0007669"/>
    <property type="project" value="UniProtKB-KW"/>
</dbReference>
<dbReference type="PANTHER" id="PTHR10127">
    <property type="entry name" value="DISCOIDIN, CUB, EGF, LAMININ , AND ZINC METALLOPROTEASE DOMAIN CONTAINING"/>
    <property type="match status" value="1"/>
</dbReference>
<feature type="domain" description="Peptidase M12A" evidence="4">
    <location>
        <begin position="95"/>
        <end position="318"/>
    </location>
</feature>
<accession>A0A8K1FLB0</accession>
<evidence type="ECO:0000256" key="1">
    <source>
        <dbReference type="PROSITE-ProRule" id="PRU01211"/>
    </source>
</evidence>
<dbReference type="Pfam" id="PF01400">
    <property type="entry name" value="Astacin"/>
    <property type="match status" value="1"/>
</dbReference>
<keyword evidence="1 2" id="KW-0482">Metalloprotease</keyword>
<gene>
    <name evidence="5" type="ORF">Poli38472_007727</name>
</gene>
<protein>
    <recommendedName>
        <fullName evidence="2">Metalloendopeptidase</fullName>
        <ecNumber evidence="2">3.4.24.-</ecNumber>
    </recommendedName>
</protein>
<comment type="caution">
    <text evidence="1">Lacks conserved residue(s) required for the propagation of feature annotation.</text>
</comment>
<feature type="region of interest" description="Disordered" evidence="3">
    <location>
        <begin position="356"/>
        <end position="448"/>
    </location>
</feature>
<name>A0A8K1FLB0_PYTOL</name>
<evidence type="ECO:0000313" key="5">
    <source>
        <dbReference type="EMBL" id="TMW68055.1"/>
    </source>
</evidence>
<keyword evidence="1 2" id="KW-0378">Hydrolase</keyword>
<dbReference type="Proteomes" id="UP000794436">
    <property type="component" value="Unassembled WGS sequence"/>
</dbReference>
<dbReference type="PANTHER" id="PTHR10127:SF850">
    <property type="entry name" value="METALLOENDOPEPTIDASE"/>
    <property type="match status" value="1"/>
</dbReference>
<keyword evidence="2" id="KW-0732">Signal</keyword>
<dbReference type="OrthoDB" id="291007at2759"/>
<evidence type="ECO:0000256" key="3">
    <source>
        <dbReference type="SAM" id="MobiDB-lite"/>
    </source>
</evidence>
<dbReference type="GO" id="GO:0004222">
    <property type="term" value="F:metalloendopeptidase activity"/>
    <property type="evidence" value="ECO:0007669"/>
    <property type="project" value="UniProtKB-UniRule"/>
</dbReference>
<dbReference type="SUPFAM" id="SSF55486">
    <property type="entry name" value="Metalloproteases ('zincins'), catalytic domain"/>
    <property type="match status" value="1"/>
</dbReference>
<dbReference type="PROSITE" id="PS51864">
    <property type="entry name" value="ASTACIN"/>
    <property type="match status" value="1"/>
</dbReference>
<dbReference type="Gene3D" id="3.40.390.10">
    <property type="entry name" value="Collagenase (Catalytic Domain)"/>
    <property type="match status" value="1"/>
</dbReference>
<comment type="cofactor">
    <cofactor evidence="1 2">
        <name>Zn(2+)</name>
        <dbReference type="ChEBI" id="CHEBI:29105"/>
    </cofactor>
    <text evidence="1 2">Binds 1 zinc ion per subunit.</text>
</comment>
<dbReference type="AlphaFoldDB" id="A0A8K1FLB0"/>
<dbReference type="GO" id="GO:0008270">
    <property type="term" value="F:zinc ion binding"/>
    <property type="evidence" value="ECO:0007669"/>
    <property type="project" value="UniProtKB-UniRule"/>
</dbReference>
<sequence length="474" mass="51146">MKPQRLVAVAVSALAVANASCSIGDYQFDGLAHYIAGKYRAAGSIYADCIDGKAVCRLDDGILDSPDQEVTCSSIMIEDTDADDEEGEAEDRRRLGIYLPPTRVWPQRVVCVHWTEAFPANLRTIFDRAFYEYHSKADIFFTDIKQCRAQYGRGTKVCNNCQTAVKLSHSASPACYASLGYAPQLYESQLNLGSSCPYYKIAVHELGHVVGLIHEHAHPQRQVIAVRDKIRANSVEYAIDQTNATTAYDRTSIMHYPTGVFCVPRDPSLTYCDVKQTETDGCVVPTDKHCDHAKDLLFGQSRELTAGDVATINKLYANVARHPKTPLRPKPKPAVTVPITTFSPLPSVAVPVVTPAPLKTSVPPTPAPCSDLTDEVSYSSSGSFDSLDVSSSPSPTFPLLPSSMDSSSDSDDESSSGSSPDSSIIDGVPVPSVDSSDSSSSSSSSSVAEGVFEPYVATPDEVDVKSLDFSFLDE</sequence>
<keyword evidence="6" id="KW-1185">Reference proteome</keyword>
<keyword evidence="1 2" id="KW-0479">Metal-binding</keyword>
<feature type="binding site" evidence="1">
    <location>
        <position position="214"/>
    </location>
    <ligand>
        <name>Zn(2+)</name>
        <dbReference type="ChEBI" id="CHEBI:29105"/>
        <note>catalytic</note>
    </ligand>
</feature>
<dbReference type="PRINTS" id="PR00480">
    <property type="entry name" value="ASTACIN"/>
</dbReference>
<dbReference type="InterPro" id="IPR001506">
    <property type="entry name" value="Peptidase_M12A"/>
</dbReference>
<feature type="chain" id="PRO_5035486896" description="Metalloendopeptidase" evidence="2">
    <location>
        <begin position="20"/>
        <end position="474"/>
    </location>
</feature>
<keyword evidence="1 2" id="KW-0862">Zinc</keyword>
<dbReference type="EC" id="3.4.24.-" evidence="2"/>
<evidence type="ECO:0000259" key="4">
    <source>
        <dbReference type="PROSITE" id="PS51864"/>
    </source>
</evidence>
<organism evidence="5 6">
    <name type="scientific">Pythium oligandrum</name>
    <name type="common">Mycoparasitic fungus</name>
    <dbReference type="NCBI Taxonomy" id="41045"/>
    <lineage>
        <taxon>Eukaryota</taxon>
        <taxon>Sar</taxon>
        <taxon>Stramenopiles</taxon>
        <taxon>Oomycota</taxon>
        <taxon>Peronosporomycetes</taxon>
        <taxon>Pythiales</taxon>
        <taxon>Pythiaceae</taxon>
        <taxon>Pythium</taxon>
    </lineage>
</organism>
<comment type="caution">
    <text evidence="5">The sequence shown here is derived from an EMBL/GenBank/DDBJ whole genome shotgun (WGS) entry which is preliminary data.</text>
</comment>
<proteinExistence type="predicted"/>
<dbReference type="InterPro" id="IPR006026">
    <property type="entry name" value="Peptidase_Metallo"/>
</dbReference>
<feature type="compositionally biased region" description="Low complexity" evidence="3">
    <location>
        <begin position="415"/>
        <end position="447"/>
    </location>
</feature>
<reference evidence="5" key="1">
    <citation type="submission" date="2019-03" db="EMBL/GenBank/DDBJ databases">
        <title>Long read genome sequence of the mycoparasitic Pythium oligandrum ATCC 38472 isolated from sugarbeet rhizosphere.</title>
        <authorList>
            <person name="Gaulin E."/>
        </authorList>
    </citation>
    <scope>NUCLEOTIDE SEQUENCE</scope>
    <source>
        <strain evidence="5">ATCC 38472_TT</strain>
    </source>
</reference>
<dbReference type="InterPro" id="IPR024079">
    <property type="entry name" value="MetalloPept_cat_dom_sf"/>
</dbReference>
<feature type="signal peptide" evidence="2">
    <location>
        <begin position="1"/>
        <end position="19"/>
    </location>
</feature>
<feature type="binding site" evidence="1">
    <location>
        <position position="208"/>
    </location>
    <ligand>
        <name>Zn(2+)</name>
        <dbReference type="ChEBI" id="CHEBI:29105"/>
        <note>catalytic</note>
    </ligand>
</feature>
<evidence type="ECO:0000313" key="6">
    <source>
        <dbReference type="Proteomes" id="UP000794436"/>
    </source>
</evidence>
<dbReference type="EMBL" id="SPLM01000003">
    <property type="protein sequence ID" value="TMW68055.1"/>
    <property type="molecule type" value="Genomic_DNA"/>
</dbReference>
<feature type="active site" evidence="1">
    <location>
        <position position="205"/>
    </location>
</feature>
<feature type="binding site" evidence="1">
    <location>
        <position position="204"/>
    </location>
    <ligand>
        <name>Zn(2+)</name>
        <dbReference type="ChEBI" id="CHEBI:29105"/>
        <note>catalytic</note>
    </ligand>
</feature>
<evidence type="ECO:0000256" key="2">
    <source>
        <dbReference type="RuleBase" id="RU361183"/>
    </source>
</evidence>
<dbReference type="SMART" id="SM00235">
    <property type="entry name" value="ZnMc"/>
    <property type="match status" value="1"/>
</dbReference>
<keyword evidence="1 2" id="KW-0645">Protease</keyword>